<keyword evidence="1 4" id="KW-0808">Transferase</keyword>
<dbReference type="AlphaFoldDB" id="A1TKS0"/>
<dbReference type="CAZy" id="GT4">
    <property type="family name" value="Glycosyltransferase Family 4"/>
</dbReference>
<dbReference type="STRING" id="397945.Aave_0960"/>
<dbReference type="EMBL" id="CP000512">
    <property type="protein sequence ID" value="ABM31558.1"/>
    <property type="molecule type" value="Genomic_DNA"/>
</dbReference>
<organism evidence="4 5">
    <name type="scientific">Paracidovorax citrulli (strain AAC00-1)</name>
    <name type="common">Acidovorax citrulli</name>
    <dbReference type="NCBI Taxonomy" id="397945"/>
    <lineage>
        <taxon>Bacteria</taxon>
        <taxon>Pseudomonadati</taxon>
        <taxon>Pseudomonadota</taxon>
        <taxon>Betaproteobacteria</taxon>
        <taxon>Burkholderiales</taxon>
        <taxon>Comamonadaceae</taxon>
        <taxon>Paracidovorax</taxon>
    </lineage>
</organism>
<dbReference type="SUPFAM" id="SSF53756">
    <property type="entry name" value="UDP-Glycosyltransferase/glycogen phosphorylase"/>
    <property type="match status" value="1"/>
</dbReference>
<dbReference type="CDD" id="cd03794">
    <property type="entry name" value="GT4_WbuB-like"/>
    <property type="match status" value="1"/>
</dbReference>
<dbReference type="eggNOG" id="COG0438">
    <property type="taxonomic scope" value="Bacteria"/>
</dbReference>
<dbReference type="GO" id="GO:0009103">
    <property type="term" value="P:lipopolysaccharide biosynthetic process"/>
    <property type="evidence" value="ECO:0007669"/>
    <property type="project" value="TreeGrafter"/>
</dbReference>
<protein>
    <submittedName>
        <fullName evidence="4">Glycosyl transferase, group 1</fullName>
    </submittedName>
</protein>
<evidence type="ECO:0000259" key="2">
    <source>
        <dbReference type="Pfam" id="PF00534"/>
    </source>
</evidence>
<evidence type="ECO:0000313" key="4">
    <source>
        <dbReference type="EMBL" id="ABM31558.1"/>
    </source>
</evidence>
<name>A1TKS0_PARC0</name>
<dbReference type="InterPro" id="IPR001296">
    <property type="entry name" value="Glyco_trans_1"/>
</dbReference>
<dbReference type="GO" id="GO:0016757">
    <property type="term" value="F:glycosyltransferase activity"/>
    <property type="evidence" value="ECO:0007669"/>
    <property type="project" value="InterPro"/>
</dbReference>
<dbReference type="InterPro" id="IPR028098">
    <property type="entry name" value="Glyco_trans_4-like_N"/>
</dbReference>
<evidence type="ECO:0000256" key="1">
    <source>
        <dbReference type="ARBA" id="ARBA00022679"/>
    </source>
</evidence>
<reference evidence="4 5" key="1">
    <citation type="submission" date="2006-12" db="EMBL/GenBank/DDBJ databases">
        <title>Complete sequence of Acidovorax avenae subsp. citrulli AAC00-1.</title>
        <authorList>
            <consortium name="US DOE Joint Genome Institute"/>
            <person name="Copeland A."/>
            <person name="Lucas S."/>
            <person name="Lapidus A."/>
            <person name="Barry K."/>
            <person name="Detter J.C."/>
            <person name="Glavina del Rio T."/>
            <person name="Dalin E."/>
            <person name="Tice H."/>
            <person name="Pitluck S."/>
            <person name="Kiss H."/>
            <person name="Brettin T."/>
            <person name="Bruce D."/>
            <person name="Han C."/>
            <person name="Tapia R."/>
            <person name="Gilna P."/>
            <person name="Schmutz J."/>
            <person name="Larimer F."/>
            <person name="Land M."/>
            <person name="Hauser L."/>
            <person name="Kyrpides N."/>
            <person name="Kim E."/>
            <person name="Stahl D."/>
            <person name="Richardson P."/>
        </authorList>
    </citation>
    <scope>NUCLEOTIDE SEQUENCE [LARGE SCALE GENOMIC DNA]</scope>
    <source>
        <strain evidence="4 5">AAC00-1</strain>
    </source>
</reference>
<dbReference type="Proteomes" id="UP000002596">
    <property type="component" value="Chromosome"/>
</dbReference>
<dbReference type="KEGG" id="aav:Aave_0960"/>
<dbReference type="PANTHER" id="PTHR46401">
    <property type="entry name" value="GLYCOSYLTRANSFERASE WBBK-RELATED"/>
    <property type="match status" value="1"/>
</dbReference>
<sequence>MMPSGDRNPDKVLVLTADHEVDRRILQQISLLESAGWDVNLYSPLGSCVVPFADGQVPASRPSPREAGNSLFRFTYRIFRGILGDRGVAAVVKRCVWRLLSGSSRFLDRFHTLSLQELKQAPRPQVIIAHDLPMLPMGARLAEHFSCPLIYDSHEFFPGQIMPWWESRAWKNLEKKYIGLADAIITVNASIAEVIGHQYGVAPVHVVQNVVDAPPGLFSAEKMLRTSIGLGHEERIVLYQGGLSAGRNLRAIVLAMKSVRNKSIRLVFLGDGEEFDDLKDLVRTERLDQRVFFHPRVAQDYLPFYTSDADIGIIPYVANCLNNRLCTPNKLYEFLAFGIPVLGTDLVEVRRILDTYECGCVVDMARPESIGAAIDAVFSDPCVLDAWKRNVRVARQELSWQREGVRWLEIFESAVNKMNMRDDKPARRVS</sequence>
<evidence type="ECO:0000313" key="5">
    <source>
        <dbReference type="Proteomes" id="UP000002596"/>
    </source>
</evidence>
<proteinExistence type="predicted"/>
<dbReference type="Gene3D" id="3.40.50.2000">
    <property type="entry name" value="Glycogen Phosphorylase B"/>
    <property type="match status" value="2"/>
</dbReference>
<feature type="domain" description="Glycosyl transferase family 1" evidence="2">
    <location>
        <begin position="226"/>
        <end position="392"/>
    </location>
</feature>
<dbReference type="HOGENOM" id="CLU_009583_36_3_4"/>
<dbReference type="Pfam" id="PF00534">
    <property type="entry name" value="Glycos_transf_1"/>
    <property type="match status" value="1"/>
</dbReference>
<dbReference type="Pfam" id="PF13439">
    <property type="entry name" value="Glyco_transf_4"/>
    <property type="match status" value="1"/>
</dbReference>
<evidence type="ECO:0000259" key="3">
    <source>
        <dbReference type="Pfam" id="PF13439"/>
    </source>
</evidence>
<gene>
    <name evidence="4" type="ordered locus">Aave_0960</name>
</gene>
<dbReference type="PANTHER" id="PTHR46401:SF2">
    <property type="entry name" value="GLYCOSYLTRANSFERASE WBBK-RELATED"/>
    <property type="match status" value="1"/>
</dbReference>
<feature type="domain" description="Glycosyltransferase subfamily 4-like N-terminal" evidence="3">
    <location>
        <begin position="96"/>
        <end position="212"/>
    </location>
</feature>
<accession>A1TKS0</accession>